<dbReference type="CDD" id="cd00383">
    <property type="entry name" value="trans_reg_C"/>
    <property type="match status" value="1"/>
</dbReference>
<evidence type="ECO:0000259" key="8">
    <source>
        <dbReference type="PROSITE" id="PS50110"/>
    </source>
</evidence>
<keyword evidence="11" id="KW-1185">Reference proteome</keyword>
<dbReference type="InterPro" id="IPR036388">
    <property type="entry name" value="WH-like_DNA-bd_sf"/>
</dbReference>
<keyword evidence="1 6" id="KW-0597">Phosphoprotein</keyword>
<dbReference type="STRING" id="197479.BFW38_05630"/>
<name>A0A1E2V8C1_9GAMM</name>
<reference evidence="10 11" key="1">
    <citation type="submission" date="2016-08" db="EMBL/GenBank/DDBJ databases">
        <authorList>
            <person name="Seilhamer J.J."/>
        </authorList>
    </citation>
    <scope>NUCLEOTIDE SEQUENCE [LARGE SCALE GENOMIC DNA]</scope>
    <source>
        <strain evidence="10 11">PH27A</strain>
    </source>
</reference>
<evidence type="ECO:0000259" key="9">
    <source>
        <dbReference type="PROSITE" id="PS51755"/>
    </source>
</evidence>
<evidence type="ECO:0000256" key="6">
    <source>
        <dbReference type="PROSITE-ProRule" id="PRU00169"/>
    </source>
</evidence>
<dbReference type="RefSeq" id="WP_068997497.1">
    <property type="nucleotide sequence ID" value="NZ_MDTQ01000001.1"/>
</dbReference>
<organism evidence="10 11">
    <name type="scientific">Terasakiispira papahanaumokuakeensis</name>
    <dbReference type="NCBI Taxonomy" id="197479"/>
    <lineage>
        <taxon>Bacteria</taxon>
        <taxon>Pseudomonadati</taxon>
        <taxon>Pseudomonadota</taxon>
        <taxon>Gammaproteobacteria</taxon>
        <taxon>Oceanospirillales</taxon>
        <taxon>Terasakiispira</taxon>
    </lineage>
</organism>
<evidence type="ECO:0000256" key="3">
    <source>
        <dbReference type="ARBA" id="ARBA00023015"/>
    </source>
</evidence>
<dbReference type="Gene3D" id="3.40.50.2300">
    <property type="match status" value="1"/>
</dbReference>
<accession>A0A1E2V8C1</accession>
<dbReference type="InterPro" id="IPR001789">
    <property type="entry name" value="Sig_transdc_resp-reg_receiver"/>
</dbReference>
<dbReference type="PROSITE" id="PS50110">
    <property type="entry name" value="RESPONSE_REGULATORY"/>
    <property type="match status" value="1"/>
</dbReference>
<dbReference type="GO" id="GO:0000976">
    <property type="term" value="F:transcription cis-regulatory region binding"/>
    <property type="evidence" value="ECO:0007669"/>
    <property type="project" value="TreeGrafter"/>
</dbReference>
<comment type="caution">
    <text evidence="10">The sequence shown here is derived from an EMBL/GenBank/DDBJ whole genome shotgun (WGS) entry which is preliminary data.</text>
</comment>
<keyword evidence="4 7" id="KW-0238">DNA-binding</keyword>
<feature type="domain" description="Response regulatory" evidence="8">
    <location>
        <begin position="3"/>
        <end position="117"/>
    </location>
</feature>
<protein>
    <submittedName>
        <fullName evidence="10">Two-component system response regulator</fullName>
    </submittedName>
</protein>
<dbReference type="EMBL" id="MDTQ01000001">
    <property type="protein sequence ID" value="ODC03102.1"/>
    <property type="molecule type" value="Genomic_DNA"/>
</dbReference>
<keyword evidence="5" id="KW-0804">Transcription</keyword>
<dbReference type="GO" id="GO:0005829">
    <property type="term" value="C:cytosol"/>
    <property type="evidence" value="ECO:0007669"/>
    <property type="project" value="TreeGrafter"/>
</dbReference>
<evidence type="ECO:0000256" key="7">
    <source>
        <dbReference type="PROSITE-ProRule" id="PRU01091"/>
    </source>
</evidence>
<dbReference type="GO" id="GO:0032993">
    <property type="term" value="C:protein-DNA complex"/>
    <property type="evidence" value="ECO:0007669"/>
    <property type="project" value="TreeGrafter"/>
</dbReference>
<gene>
    <name evidence="10" type="ORF">BFW38_05630</name>
</gene>
<keyword evidence="3" id="KW-0805">Transcription regulation</keyword>
<evidence type="ECO:0000256" key="2">
    <source>
        <dbReference type="ARBA" id="ARBA00023012"/>
    </source>
</evidence>
<dbReference type="SMART" id="SM00448">
    <property type="entry name" value="REC"/>
    <property type="match status" value="1"/>
</dbReference>
<dbReference type="InterPro" id="IPR011006">
    <property type="entry name" value="CheY-like_superfamily"/>
</dbReference>
<dbReference type="Gene3D" id="1.10.10.10">
    <property type="entry name" value="Winged helix-like DNA-binding domain superfamily/Winged helix DNA-binding domain"/>
    <property type="match status" value="1"/>
</dbReference>
<evidence type="ECO:0000313" key="10">
    <source>
        <dbReference type="EMBL" id="ODC03102.1"/>
    </source>
</evidence>
<dbReference type="PROSITE" id="PS51755">
    <property type="entry name" value="OMPR_PHOB"/>
    <property type="match status" value="1"/>
</dbReference>
<evidence type="ECO:0000313" key="11">
    <source>
        <dbReference type="Proteomes" id="UP000094291"/>
    </source>
</evidence>
<feature type="domain" description="OmpR/PhoB-type" evidence="9">
    <location>
        <begin position="124"/>
        <end position="221"/>
    </location>
</feature>
<feature type="DNA-binding region" description="OmpR/PhoB-type" evidence="7">
    <location>
        <begin position="124"/>
        <end position="221"/>
    </location>
</feature>
<feature type="modified residue" description="4-aspartylphosphate" evidence="6">
    <location>
        <position position="52"/>
    </location>
</feature>
<dbReference type="Pfam" id="PF00486">
    <property type="entry name" value="Trans_reg_C"/>
    <property type="match status" value="1"/>
</dbReference>
<dbReference type="SMART" id="SM00862">
    <property type="entry name" value="Trans_reg_C"/>
    <property type="match status" value="1"/>
</dbReference>
<evidence type="ECO:0000256" key="1">
    <source>
        <dbReference type="ARBA" id="ARBA00022553"/>
    </source>
</evidence>
<dbReference type="Gene3D" id="6.10.250.690">
    <property type="match status" value="1"/>
</dbReference>
<dbReference type="GO" id="GO:0006355">
    <property type="term" value="P:regulation of DNA-templated transcription"/>
    <property type="evidence" value="ECO:0007669"/>
    <property type="project" value="InterPro"/>
</dbReference>
<dbReference type="InterPro" id="IPR001867">
    <property type="entry name" value="OmpR/PhoB-type_DNA-bd"/>
</dbReference>
<dbReference type="CDD" id="cd17624">
    <property type="entry name" value="REC_OmpR_PmrA-like"/>
    <property type="match status" value="1"/>
</dbReference>
<dbReference type="AlphaFoldDB" id="A0A1E2V8C1"/>
<dbReference type="OrthoDB" id="9802426at2"/>
<dbReference type="GO" id="GO:0000156">
    <property type="term" value="F:phosphorelay response regulator activity"/>
    <property type="evidence" value="ECO:0007669"/>
    <property type="project" value="TreeGrafter"/>
</dbReference>
<dbReference type="Pfam" id="PF00072">
    <property type="entry name" value="Response_reg"/>
    <property type="match status" value="1"/>
</dbReference>
<keyword evidence="2" id="KW-0902">Two-component regulatory system</keyword>
<dbReference type="InterPro" id="IPR039420">
    <property type="entry name" value="WalR-like"/>
</dbReference>
<dbReference type="SUPFAM" id="SSF46894">
    <property type="entry name" value="C-terminal effector domain of the bipartite response regulators"/>
    <property type="match status" value="1"/>
</dbReference>
<evidence type="ECO:0000256" key="5">
    <source>
        <dbReference type="ARBA" id="ARBA00023163"/>
    </source>
</evidence>
<dbReference type="SUPFAM" id="SSF52172">
    <property type="entry name" value="CheY-like"/>
    <property type="match status" value="1"/>
</dbReference>
<sequence>MMDILLIEDDLDLAATLIDYLALESIRCDHANNGQSGLNQVQAQRYDAVLLDLNLPRLDGLTLCRALRDQGDDVPILMITARDGLQDKLAGFHAGTDDFLVKPFAMEELIVRLQALTRRRSGQIKRFQIGDLIMDLSAHEVTRAGQPLKLSPIGWTLLEVLIRAAPEAVSKERLVTAVWGDDQPDSNTLKVHMHHLRKSVDHHFEHAMIQTLPGFGFALRADESPSTTP</sequence>
<dbReference type="InterPro" id="IPR016032">
    <property type="entry name" value="Sig_transdc_resp-reg_C-effctor"/>
</dbReference>
<dbReference type="PANTHER" id="PTHR48111">
    <property type="entry name" value="REGULATOR OF RPOS"/>
    <property type="match status" value="1"/>
</dbReference>
<dbReference type="PANTHER" id="PTHR48111:SF22">
    <property type="entry name" value="REGULATOR OF RPOS"/>
    <property type="match status" value="1"/>
</dbReference>
<dbReference type="Proteomes" id="UP000094291">
    <property type="component" value="Unassembled WGS sequence"/>
</dbReference>
<evidence type="ECO:0000256" key="4">
    <source>
        <dbReference type="ARBA" id="ARBA00023125"/>
    </source>
</evidence>
<proteinExistence type="predicted"/>